<keyword evidence="4" id="KW-1185">Reference proteome</keyword>
<keyword evidence="3" id="KW-0378">Hydrolase</keyword>
<dbReference type="GO" id="GO:0051321">
    <property type="term" value="P:meiotic cell cycle"/>
    <property type="evidence" value="ECO:0007669"/>
    <property type="project" value="UniProtKB-KW"/>
</dbReference>
<dbReference type="Gene3D" id="1.10.3380.10">
    <property type="entry name" value="Sec63 N-terminal domain-like domain"/>
    <property type="match status" value="1"/>
</dbReference>
<dbReference type="SMART" id="SM00973">
    <property type="entry name" value="Sec63"/>
    <property type="match status" value="1"/>
</dbReference>
<dbReference type="AlphaFoldDB" id="A0A0L0N2H1"/>
<feature type="compositionally biased region" description="Low complexity" evidence="1">
    <location>
        <begin position="1"/>
        <end position="33"/>
    </location>
</feature>
<dbReference type="SUPFAM" id="SSF158702">
    <property type="entry name" value="Sec63 N-terminal domain-like"/>
    <property type="match status" value="1"/>
</dbReference>
<feature type="domain" description="SEC63" evidence="2">
    <location>
        <begin position="50"/>
        <end position="363"/>
    </location>
</feature>
<dbReference type="Proteomes" id="UP000036947">
    <property type="component" value="Unassembled WGS sequence"/>
</dbReference>
<evidence type="ECO:0000313" key="4">
    <source>
        <dbReference type="Proteomes" id="UP000036947"/>
    </source>
</evidence>
<dbReference type="GO" id="GO:0016787">
    <property type="term" value="F:hydrolase activity"/>
    <property type="evidence" value="ECO:0007669"/>
    <property type="project" value="UniProtKB-KW"/>
</dbReference>
<accession>A0A0L0N2H1</accession>
<keyword evidence="3" id="KW-0347">Helicase</keyword>
<organism evidence="3 4">
    <name type="scientific">Tolypocladium ophioglossoides (strain CBS 100239)</name>
    <name type="common">Snaketongue truffleclub</name>
    <name type="synonym">Elaphocordyceps ophioglossoides</name>
    <dbReference type="NCBI Taxonomy" id="1163406"/>
    <lineage>
        <taxon>Eukaryota</taxon>
        <taxon>Fungi</taxon>
        <taxon>Dikarya</taxon>
        <taxon>Ascomycota</taxon>
        <taxon>Pezizomycotina</taxon>
        <taxon>Sordariomycetes</taxon>
        <taxon>Hypocreomycetidae</taxon>
        <taxon>Hypocreales</taxon>
        <taxon>Ophiocordycipitaceae</taxon>
        <taxon>Tolypocladium</taxon>
    </lineage>
</organism>
<proteinExistence type="predicted"/>
<dbReference type="OrthoDB" id="5575at2759"/>
<feature type="region of interest" description="Disordered" evidence="1">
    <location>
        <begin position="1"/>
        <end position="34"/>
    </location>
</feature>
<dbReference type="Pfam" id="PF02889">
    <property type="entry name" value="Sec63"/>
    <property type="match status" value="1"/>
</dbReference>
<keyword evidence="3" id="KW-0067">ATP-binding</keyword>
<comment type="caution">
    <text evidence="3">The sequence shown here is derived from an EMBL/GenBank/DDBJ whole genome shotgun (WGS) entry which is preliminary data.</text>
</comment>
<evidence type="ECO:0000313" key="3">
    <source>
        <dbReference type="EMBL" id="KND88199.1"/>
    </source>
</evidence>
<reference evidence="3 4" key="1">
    <citation type="journal article" date="2015" name="BMC Genomics">
        <title>The genome of the truffle-parasite Tolypocladium ophioglossoides and the evolution of antifungal peptaibiotics.</title>
        <authorList>
            <person name="Quandt C.A."/>
            <person name="Bushley K.E."/>
            <person name="Spatafora J.W."/>
        </authorList>
    </citation>
    <scope>NUCLEOTIDE SEQUENCE [LARGE SCALE GENOMIC DNA]</scope>
    <source>
        <strain evidence="3 4">CBS 100239</strain>
    </source>
</reference>
<name>A0A0L0N2H1_TOLOC</name>
<dbReference type="EMBL" id="LFRF01000028">
    <property type="protein sequence ID" value="KND88199.1"/>
    <property type="molecule type" value="Genomic_DNA"/>
</dbReference>
<dbReference type="InterPro" id="IPR052247">
    <property type="entry name" value="Meiotic_Crossover_Helicase"/>
</dbReference>
<sequence>MAARGATASQASAQASTASPGPPGTSTSSNAPSIGPDLHEIQLRYKLAPPTFKTLCTISNSPDRRVVLHKACQATEFRSFPIKQADRGFFREINNHTAIPYPISENISEPWHKAFLLVQIDLQRTWWPNKISAKARKDLLQERGRIYILLDCVLRCLVDIFGQRRDGRGVSVALDVLRSIKAGIWEGSENELLQVEGVGLATMGKLVRAGVKNIKQLLKLEFYHIERLLSRNPPFGHKMLRQLANFPVLRLQFDIVDQYSPVQTSIAGTSKTANLDGPLWIARVMLGYENEEVPSWNKKAPGATLVIEGEGGRLIWFWRGSVKRLADGKELVVGLDVRKGEELKVAFACEEIVGTIIRNTHRA</sequence>
<keyword evidence="3" id="KW-0547">Nucleotide-binding</keyword>
<dbReference type="PANTHER" id="PTHR47835">
    <property type="entry name" value="HFM1, ATP DEPENDENT DNA HELICASE HOMOLOG"/>
    <property type="match status" value="1"/>
</dbReference>
<protein>
    <submittedName>
        <fullName evidence="3">ATP-dependent DNA helicase MER3</fullName>
    </submittedName>
</protein>
<evidence type="ECO:0000259" key="2">
    <source>
        <dbReference type="SMART" id="SM00973"/>
    </source>
</evidence>
<dbReference type="GO" id="GO:0043138">
    <property type="term" value="F:3'-5' DNA helicase activity"/>
    <property type="evidence" value="ECO:0007669"/>
    <property type="project" value="UniProtKB-EC"/>
</dbReference>
<dbReference type="InterPro" id="IPR004179">
    <property type="entry name" value="Sec63-dom"/>
</dbReference>
<gene>
    <name evidence="3" type="ORF">TOPH_07240</name>
</gene>
<dbReference type="PANTHER" id="PTHR47835:SF3">
    <property type="entry name" value="HELICASE FOR MEIOSIS 1"/>
    <property type="match status" value="1"/>
</dbReference>
<evidence type="ECO:0000256" key="1">
    <source>
        <dbReference type="SAM" id="MobiDB-lite"/>
    </source>
</evidence>
<dbReference type="STRING" id="1163406.A0A0L0N2H1"/>